<gene>
    <name evidence="1" type="ORF">TNCV_1283481</name>
</gene>
<comment type="caution">
    <text evidence="1">The sequence shown here is derived from an EMBL/GenBank/DDBJ whole genome shotgun (WGS) entry which is preliminary data.</text>
</comment>
<evidence type="ECO:0000313" key="2">
    <source>
        <dbReference type="Proteomes" id="UP000887159"/>
    </source>
</evidence>
<protein>
    <submittedName>
        <fullName evidence="1">Uncharacterized protein</fullName>
    </submittedName>
</protein>
<evidence type="ECO:0000313" key="1">
    <source>
        <dbReference type="EMBL" id="GFY15703.1"/>
    </source>
</evidence>
<proteinExistence type="predicted"/>
<reference evidence="1" key="1">
    <citation type="submission" date="2020-08" db="EMBL/GenBank/DDBJ databases">
        <title>Multicomponent nature underlies the extraordinary mechanical properties of spider dragline silk.</title>
        <authorList>
            <person name="Kono N."/>
            <person name="Nakamura H."/>
            <person name="Mori M."/>
            <person name="Yoshida Y."/>
            <person name="Ohtoshi R."/>
            <person name="Malay A.D."/>
            <person name="Moran D.A.P."/>
            <person name="Tomita M."/>
            <person name="Numata K."/>
            <person name="Arakawa K."/>
        </authorList>
    </citation>
    <scope>NUCLEOTIDE SEQUENCE</scope>
</reference>
<keyword evidence="2" id="KW-1185">Reference proteome</keyword>
<accession>A0A8X6SQC9</accession>
<sequence length="70" mass="7953">MLGIRPPVHSKKFSNVQEFKMIPQRTTRVKPITGYLLLGPRGFKKWGVRFGGTVHIKTVIDQPEKGHKKG</sequence>
<dbReference type="Proteomes" id="UP000887159">
    <property type="component" value="Unassembled WGS sequence"/>
</dbReference>
<name>A0A8X6SQC9_TRICX</name>
<dbReference type="EMBL" id="BMAU01021335">
    <property type="protein sequence ID" value="GFY15703.1"/>
    <property type="molecule type" value="Genomic_DNA"/>
</dbReference>
<dbReference type="AlphaFoldDB" id="A0A8X6SQC9"/>
<organism evidence="1 2">
    <name type="scientific">Trichonephila clavipes</name>
    <name type="common">Golden silk orbweaver</name>
    <name type="synonym">Nephila clavipes</name>
    <dbReference type="NCBI Taxonomy" id="2585209"/>
    <lineage>
        <taxon>Eukaryota</taxon>
        <taxon>Metazoa</taxon>
        <taxon>Ecdysozoa</taxon>
        <taxon>Arthropoda</taxon>
        <taxon>Chelicerata</taxon>
        <taxon>Arachnida</taxon>
        <taxon>Araneae</taxon>
        <taxon>Araneomorphae</taxon>
        <taxon>Entelegynae</taxon>
        <taxon>Araneoidea</taxon>
        <taxon>Nephilidae</taxon>
        <taxon>Trichonephila</taxon>
    </lineage>
</organism>